<reference evidence="1" key="1">
    <citation type="journal article" date="2019" name="Sci. Rep.">
        <title>Draft genome of Tanacetum cinerariifolium, the natural source of mosquito coil.</title>
        <authorList>
            <person name="Yamashiro T."/>
            <person name="Shiraishi A."/>
            <person name="Satake H."/>
            <person name="Nakayama K."/>
        </authorList>
    </citation>
    <scope>NUCLEOTIDE SEQUENCE</scope>
</reference>
<protein>
    <submittedName>
        <fullName evidence="1">Uncharacterized protein</fullName>
    </submittedName>
</protein>
<name>A0A699KR98_TANCI</name>
<evidence type="ECO:0000313" key="1">
    <source>
        <dbReference type="EMBL" id="GFB07358.1"/>
    </source>
</evidence>
<proteinExistence type="predicted"/>
<sequence length="110" mass="13009">VVVDEEIPRDNLTDSMISNKRERFAEIERIRFAFRVMPVESFSCGLGIFFKMTCQKAYVENGRRLEVLEDFFFFDLESLDDSDSLLDFLFRPSLELLLYILHYVTESLYG</sequence>
<dbReference type="AlphaFoldDB" id="A0A699KR98"/>
<feature type="non-terminal residue" evidence="1">
    <location>
        <position position="1"/>
    </location>
</feature>
<comment type="caution">
    <text evidence="1">The sequence shown here is derived from an EMBL/GenBank/DDBJ whole genome shotgun (WGS) entry which is preliminary data.</text>
</comment>
<organism evidence="1">
    <name type="scientific">Tanacetum cinerariifolium</name>
    <name type="common">Dalmatian daisy</name>
    <name type="synonym">Chrysanthemum cinerariifolium</name>
    <dbReference type="NCBI Taxonomy" id="118510"/>
    <lineage>
        <taxon>Eukaryota</taxon>
        <taxon>Viridiplantae</taxon>
        <taxon>Streptophyta</taxon>
        <taxon>Embryophyta</taxon>
        <taxon>Tracheophyta</taxon>
        <taxon>Spermatophyta</taxon>
        <taxon>Magnoliopsida</taxon>
        <taxon>eudicotyledons</taxon>
        <taxon>Gunneridae</taxon>
        <taxon>Pentapetalae</taxon>
        <taxon>asterids</taxon>
        <taxon>campanulids</taxon>
        <taxon>Asterales</taxon>
        <taxon>Asteraceae</taxon>
        <taxon>Asteroideae</taxon>
        <taxon>Anthemideae</taxon>
        <taxon>Anthemidinae</taxon>
        <taxon>Tanacetum</taxon>
    </lineage>
</organism>
<dbReference type="EMBL" id="BKCJ010546317">
    <property type="protein sequence ID" value="GFB07358.1"/>
    <property type="molecule type" value="Genomic_DNA"/>
</dbReference>
<gene>
    <name evidence="1" type="ORF">Tci_679329</name>
</gene>
<accession>A0A699KR98</accession>